<proteinExistence type="predicted"/>
<organism evidence="3 4">
    <name type="scientific">Cryptosporidium xiaoi</name>
    <dbReference type="NCBI Taxonomy" id="659607"/>
    <lineage>
        <taxon>Eukaryota</taxon>
        <taxon>Sar</taxon>
        <taxon>Alveolata</taxon>
        <taxon>Apicomplexa</taxon>
        <taxon>Conoidasida</taxon>
        <taxon>Coccidia</taxon>
        <taxon>Eucoccidiorida</taxon>
        <taxon>Eimeriorina</taxon>
        <taxon>Cryptosporidiidae</taxon>
        <taxon>Cryptosporidium</taxon>
    </lineage>
</organism>
<evidence type="ECO:0000313" key="3">
    <source>
        <dbReference type="EMBL" id="KAK6587930.1"/>
    </source>
</evidence>
<dbReference type="Proteomes" id="UP001311799">
    <property type="component" value="Unassembled WGS sequence"/>
</dbReference>
<feature type="domain" description="BRCT" evidence="2">
    <location>
        <begin position="163"/>
        <end position="243"/>
    </location>
</feature>
<evidence type="ECO:0000313" key="4">
    <source>
        <dbReference type="Proteomes" id="UP001311799"/>
    </source>
</evidence>
<dbReference type="InterPro" id="IPR001357">
    <property type="entry name" value="BRCT_dom"/>
</dbReference>
<reference evidence="3 4" key="1">
    <citation type="submission" date="2023-10" db="EMBL/GenBank/DDBJ databases">
        <title>Comparative genomics analysis reveals potential genetic determinants of host preference in Cryptosporidium xiaoi.</title>
        <authorList>
            <person name="Xiao L."/>
            <person name="Li J."/>
        </authorList>
    </citation>
    <scope>NUCLEOTIDE SEQUENCE [LARGE SCALE GENOMIC DNA]</scope>
    <source>
        <strain evidence="3 4">52996</strain>
    </source>
</reference>
<name>A0AAV9XWK6_9CRYT</name>
<sequence>MSLENKTPNTITENMVHDKKDQKLNSILNWNKILDFGQNHNKSKRRRKNSKSFHKQKSPLFSDKSVSSSVSPALTVSSDDNQTKNSSTNNRSNNALKRISYLNQRFGVNRVYFEEFPVYRKEFLNPKNYIRISEEDDDVNNIREEIKLVSRYKNNRDRNNSIINYFQDKRVCLIDNDEYLFHSRNQLLLKLEWYGAKVLNYYSSRTDYVICSSSYKEVFENIIKLRNNEVGESEVMLKVIEKSKNTLKEDKISVASSNLRGVNMGQQIKLTEIELLEFLGEEFEIAINSLNISKKLDTNRNMEVLCLTRPKTIWDVTGNKDSMDELYISLLNLRIQSEDLTFLSSIGLKREMLFGSEDKSVFNGSISGGRNSNVSNCSSIVNNCVNVHYYEELCGIYLCISPNNIGAQVCSELTAIGCGYEVKLYKGSDVVDPIIKQWKKGHFFKIFSEVESSPPLCTIMSDCSNVIKPSDLIKVRNSYYNSVSMFQSDVAYGKEKRTGLKSSGVTKNPGAIIFVLEEASEIGQYILNHCNGSNRSYGCSRSYTLYKLDGAGVSNSNSSTGFINSQKGINNSIQNSIKVIKFKELSKSSVLCKLFTKFGNPLLINALIAQFGSNLLKISNILHWIHLIEYNIKGDMENVLKTLSLYYSPVLFDSTIETPLIITQKCMLNHNFSGIKEEIWNNSSFGLLEEQSNILNNLYKVLHDVITSIIVFSENETHPVSYSDNAISIKNMVNSTNNGDLFTENKIRYSNGFRDIQYMIDNTCIQDNVSKYSLFLRNISEMDTMYQLEEQPHLTYHSGDFLISNTHNNNTGNHNYSYIANGYSNNYTNHTNSNGICGSSGNSTSQCMAERICESYFSTLYTYSLYGLISILNNYFSKDSFCSKKVQSVVNNKLFKYSPISSNYSKCSSNYYLNKRQENAFNWKYIEYFSKNKSKSSEMSSITWRSISVDSNIVNLLYKKNSHVNSCNDVVSYVPSRIPKLSIKMPDIFKQK</sequence>
<feature type="region of interest" description="Disordered" evidence="1">
    <location>
        <begin position="38"/>
        <end position="92"/>
    </location>
</feature>
<accession>A0AAV9XWK6</accession>
<dbReference type="EMBL" id="JAWDEY010000036">
    <property type="protein sequence ID" value="KAK6587930.1"/>
    <property type="molecule type" value="Genomic_DNA"/>
</dbReference>
<evidence type="ECO:0000259" key="2">
    <source>
        <dbReference type="SMART" id="SM00292"/>
    </source>
</evidence>
<dbReference type="SMART" id="SM00292">
    <property type="entry name" value="BRCT"/>
    <property type="match status" value="1"/>
</dbReference>
<evidence type="ECO:0000256" key="1">
    <source>
        <dbReference type="SAM" id="MobiDB-lite"/>
    </source>
</evidence>
<gene>
    <name evidence="3" type="ORF">RS030_81192</name>
</gene>
<dbReference type="InterPro" id="IPR036420">
    <property type="entry name" value="BRCT_dom_sf"/>
</dbReference>
<comment type="caution">
    <text evidence="3">The sequence shown here is derived from an EMBL/GenBank/DDBJ whole genome shotgun (WGS) entry which is preliminary data.</text>
</comment>
<dbReference type="AlphaFoldDB" id="A0AAV9XWK6"/>
<feature type="compositionally biased region" description="Low complexity" evidence="1">
    <location>
        <begin position="58"/>
        <end position="92"/>
    </location>
</feature>
<keyword evidence="4" id="KW-1185">Reference proteome</keyword>
<protein>
    <recommendedName>
        <fullName evidence="2">BRCT domain-containing protein</fullName>
    </recommendedName>
</protein>
<feature type="compositionally biased region" description="Basic residues" evidence="1">
    <location>
        <begin position="41"/>
        <end position="57"/>
    </location>
</feature>
<dbReference type="SUPFAM" id="SSF52113">
    <property type="entry name" value="BRCT domain"/>
    <property type="match status" value="1"/>
</dbReference>